<dbReference type="InterPro" id="IPR011009">
    <property type="entry name" value="Kinase-like_dom_sf"/>
</dbReference>
<evidence type="ECO:0000256" key="4">
    <source>
        <dbReference type="ARBA" id="ARBA00022840"/>
    </source>
</evidence>
<dbReference type="PROSITE" id="PS00108">
    <property type="entry name" value="PROTEIN_KINASE_ST"/>
    <property type="match status" value="1"/>
</dbReference>
<dbReference type="SUPFAM" id="SSF53850">
    <property type="entry name" value="Periplasmic binding protein-like II"/>
    <property type="match status" value="1"/>
</dbReference>
<feature type="compositionally biased region" description="Low complexity" evidence="6">
    <location>
        <begin position="338"/>
        <end position="347"/>
    </location>
</feature>
<dbReference type="Gene3D" id="3.30.200.20">
    <property type="entry name" value="Phosphorylase Kinase, domain 1"/>
    <property type="match status" value="1"/>
</dbReference>
<feature type="compositionally biased region" description="Low complexity" evidence="6">
    <location>
        <begin position="308"/>
        <end position="317"/>
    </location>
</feature>
<evidence type="ECO:0000256" key="3">
    <source>
        <dbReference type="ARBA" id="ARBA00022777"/>
    </source>
</evidence>
<organism evidence="8 9">
    <name type="scientific">Streptomyces harbinensis</name>
    <dbReference type="NCBI Taxonomy" id="1176198"/>
    <lineage>
        <taxon>Bacteria</taxon>
        <taxon>Bacillati</taxon>
        <taxon>Actinomycetota</taxon>
        <taxon>Actinomycetes</taxon>
        <taxon>Kitasatosporales</taxon>
        <taxon>Streptomycetaceae</taxon>
        <taxon>Streptomyces</taxon>
    </lineage>
</organism>
<feature type="compositionally biased region" description="Pro residues" evidence="6">
    <location>
        <begin position="318"/>
        <end position="337"/>
    </location>
</feature>
<evidence type="ECO:0000256" key="2">
    <source>
        <dbReference type="ARBA" id="ARBA00022741"/>
    </source>
</evidence>
<dbReference type="Gene3D" id="1.10.510.10">
    <property type="entry name" value="Transferase(Phosphotransferase) domain 1"/>
    <property type="match status" value="1"/>
</dbReference>
<keyword evidence="2 5" id="KW-0547">Nucleotide-binding</keyword>
<dbReference type="PROSITE" id="PS50011">
    <property type="entry name" value="PROTEIN_KINASE_DOM"/>
    <property type="match status" value="1"/>
</dbReference>
<accession>A0A1I6RWQ0</accession>
<dbReference type="Pfam" id="PF00497">
    <property type="entry name" value="SBP_bac_3"/>
    <property type="match status" value="1"/>
</dbReference>
<keyword evidence="9" id="KW-1185">Reference proteome</keyword>
<dbReference type="GO" id="GO:0005524">
    <property type="term" value="F:ATP binding"/>
    <property type="evidence" value="ECO:0007669"/>
    <property type="project" value="UniProtKB-UniRule"/>
</dbReference>
<dbReference type="Proteomes" id="UP000198873">
    <property type="component" value="Unassembled WGS sequence"/>
</dbReference>
<keyword evidence="8" id="KW-0723">Serine/threonine-protein kinase</keyword>
<protein>
    <submittedName>
        <fullName evidence="8">Serine/threonine protein kinase</fullName>
    </submittedName>
</protein>
<keyword evidence="1" id="KW-0808">Transferase</keyword>
<dbReference type="SUPFAM" id="SSF56112">
    <property type="entry name" value="Protein kinase-like (PK-like)"/>
    <property type="match status" value="1"/>
</dbReference>
<feature type="domain" description="Protein kinase" evidence="7">
    <location>
        <begin position="17"/>
        <end position="288"/>
    </location>
</feature>
<dbReference type="STRING" id="1176198.SAMN05444716_103561"/>
<feature type="compositionally biased region" description="Low complexity" evidence="6">
    <location>
        <begin position="402"/>
        <end position="416"/>
    </location>
</feature>
<feature type="region of interest" description="Disordered" evidence="6">
    <location>
        <begin position="304"/>
        <end position="367"/>
    </location>
</feature>
<dbReference type="Gene3D" id="3.40.190.10">
    <property type="entry name" value="Periplasmic binding protein-like II"/>
    <property type="match status" value="2"/>
</dbReference>
<dbReference type="PROSITE" id="PS00107">
    <property type="entry name" value="PROTEIN_KINASE_ATP"/>
    <property type="match status" value="1"/>
</dbReference>
<dbReference type="InterPro" id="IPR008271">
    <property type="entry name" value="Ser/Thr_kinase_AS"/>
</dbReference>
<dbReference type="InterPro" id="IPR017441">
    <property type="entry name" value="Protein_kinase_ATP_BS"/>
</dbReference>
<feature type="binding site" evidence="5">
    <location>
        <position position="45"/>
    </location>
    <ligand>
        <name>ATP</name>
        <dbReference type="ChEBI" id="CHEBI:30616"/>
    </ligand>
</feature>
<evidence type="ECO:0000256" key="6">
    <source>
        <dbReference type="SAM" id="MobiDB-lite"/>
    </source>
</evidence>
<proteinExistence type="predicted"/>
<reference evidence="9" key="1">
    <citation type="submission" date="2016-10" db="EMBL/GenBank/DDBJ databases">
        <authorList>
            <person name="Varghese N."/>
            <person name="Submissions S."/>
        </authorList>
    </citation>
    <scope>NUCLEOTIDE SEQUENCE [LARGE SCALE GENOMIC DNA]</scope>
    <source>
        <strain evidence="9">CGMCC 4.7047</strain>
    </source>
</reference>
<dbReference type="SMART" id="SM00220">
    <property type="entry name" value="S_TKc"/>
    <property type="match status" value="1"/>
</dbReference>
<evidence type="ECO:0000313" key="8">
    <source>
        <dbReference type="EMBL" id="SFS69106.1"/>
    </source>
</evidence>
<dbReference type="Pfam" id="PF00069">
    <property type="entry name" value="Pkinase"/>
    <property type="match status" value="1"/>
</dbReference>
<dbReference type="InterPro" id="IPR001638">
    <property type="entry name" value="Solute-binding_3/MltF_N"/>
</dbReference>
<dbReference type="PANTHER" id="PTHR43289">
    <property type="entry name" value="MITOGEN-ACTIVATED PROTEIN KINASE KINASE KINASE 20-RELATED"/>
    <property type="match status" value="1"/>
</dbReference>
<sequence length="700" mass="71561">MTVESLRPGDPSQVGPYRILGRLGSGGMGQVFLGRAPEGRLAAVKLVHAELAADPEFRRRFRREVSAAGRVSGTWTAPVLAGDTSSAVPWVATGYIPGFSLHETVLGSYGVLPERSLWTLAAGLAGALGDIHGAGLVHRDLKPSNVLIALEGPKVIDFGIARAVDASVATRTGSMIGSPGYMPPEQIRGEDVTGAVDVFALGTVLAFAATGTAPFAAGEPAVHTVLYRVLHEEPELGAPDGPLTGPLRDLVVRCLDKEPAGRPSVAEIAGVAARCAPGAAGPEGEPWLPAALTARLEQRAAGVPALDGPVPTHAGTGAPPPALPQPPAGPPPVPPHAAPTVTAAVPVPSAPPTPTAPATGTGTGTGTGPRRFLAAGAVVAALALIVALTVLLTRTSGGNEDPSAGPAPGDGAPGKATETDRDAVPEADPGNDPGPEEGAQAPLYGLLPPEIQESGRIPVRTGTGALPLMSSPWAAEETGFYPDLAAALGERLGVEFRFTHTDHAQLLNQLAHTLDPAGWIAMGVMPAAATSVFTVSNLDFLPYFEESWVLMTHAGASHGAAAFADLCGKTVATWRTDEAEEAVARHSAGCADPVRVTGHLEPEDLVLDLRSGAADAVYVHHSGAVALMADNPNELVISDARFDPEPVGFAVSVGAPSLRDALQQALQELIDDGTYGEILETWGMSELAVESAAVVVPDGR</sequence>
<dbReference type="AlphaFoldDB" id="A0A1I6RWQ0"/>
<evidence type="ECO:0000259" key="7">
    <source>
        <dbReference type="PROSITE" id="PS50011"/>
    </source>
</evidence>
<dbReference type="GO" id="GO:0004674">
    <property type="term" value="F:protein serine/threonine kinase activity"/>
    <property type="evidence" value="ECO:0007669"/>
    <property type="project" value="UniProtKB-KW"/>
</dbReference>
<name>A0A1I6RWQ0_9ACTN</name>
<dbReference type="RefSeq" id="WP_093842861.1">
    <property type="nucleotide sequence ID" value="NZ_FPAB01000003.1"/>
</dbReference>
<evidence type="ECO:0000256" key="5">
    <source>
        <dbReference type="PROSITE-ProRule" id="PRU10141"/>
    </source>
</evidence>
<evidence type="ECO:0000256" key="1">
    <source>
        <dbReference type="ARBA" id="ARBA00022679"/>
    </source>
</evidence>
<dbReference type="PANTHER" id="PTHR43289:SF34">
    <property type="entry name" value="SERINE_THREONINE-PROTEIN KINASE YBDM-RELATED"/>
    <property type="match status" value="1"/>
</dbReference>
<dbReference type="SMART" id="SM00062">
    <property type="entry name" value="PBPb"/>
    <property type="match status" value="1"/>
</dbReference>
<keyword evidence="3 8" id="KW-0418">Kinase</keyword>
<keyword evidence="4 5" id="KW-0067">ATP-binding</keyword>
<gene>
    <name evidence="8" type="ORF">SAMN05444716_103561</name>
</gene>
<feature type="region of interest" description="Disordered" evidence="6">
    <location>
        <begin position="397"/>
        <end position="442"/>
    </location>
</feature>
<dbReference type="InterPro" id="IPR000719">
    <property type="entry name" value="Prot_kinase_dom"/>
</dbReference>
<dbReference type="EMBL" id="FPAB01000003">
    <property type="protein sequence ID" value="SFS69106.1"/>
    <property type="molecule type" value="Genomic_DNA"/>
</dbReference>
<dbReference type="CDD" id="cd14014">
    <property type="entry name" value="STKc_PknB_like"/>
    <property type="match status" value="1"/>
</dbReference>
<evidence type="ECO:0000313" key="9">
    <source>
        <dbReference type="Proteomes" id="UP000198873"/>
    </source>
</evidence>